<sequence length="809" mass="90058">MYAEYAVPEEDLHIRRTWQHVLLQNLVTGELVVWKDTQSCKECDLLAGPRGFVIRLVDLDGEKNEMPAHEQLRYEKVADQIRDKVEGTTERWTTAAAAVKGCAIKWLVAFCGGHQNKNFVGASSESWHFKVGQYLAALEGEEEDLGPEELRKRVQIHFVVSRKAAVAAKAKARSRKRKQPEEEEEEDEGEEQQVDESAEADPGPAGEYSASFFTIGVLLLHWSTRKLHERSRWKGSKEAVAAKATTLLRALVICFITASQQVEAKEARLNITVQSDSVQLDWPSFCRSDPTESLECLAEMMPTGERDFCECLQQCCKQEVNPNFTLKKRRACQRAVALLLQCLCHLIEASRMDDIWKETELWQIQPLRSRKGYTRLSGEQKAAVLEQTKKQNLRYSYLQQAKVTFRNSRWLSLAVDGVQVGSKSLLNTLAWDGDSGWACIFPPQAPNWSLQVARGSHPSGPCKNFAGALQDRVEGTHSTEVETYFEEDEEFRVDPHHATEPLQCLRDSKKRSRDLEAEGRSLRARIDSLQTQLDISNKANIDAELAIQERDLELGTKNDHIKMLLQERDQLRLCVKGAHEASGRLKQSLKDLNAAMQATKMATEDDTFVPSESEAHLDSIACNAAISACEKSVEWRWAVLLLGSMHARAIRRDEVSCNAAVSAIHKSGARPALNPPSGCENSSQWRLAFSLGRGTREGLGALVSACEKAREWQHALAALAMHRLDRVAMDVISCDAMLMACRAGSHWQVALVLLGSMASDSMQPTALSFDAALPAFDAGGGTFIPSLLAALPAIADRLRRKACGRVVAE</sequence>
<organism evidence="2 3">
    <name type="scientific">Symbiodinium natans</name>
    <dbReference type="NCBI Taxonomy" id="878477"/>
    <lineage>
        <taxon>Eukaryota</taxon>
        <taxon>Sar</taxon>
        <taxon>Alveolata</taxon>
        <taxon>Dinophyceae</taxon>
        <taxon>Suessiales</taxon>
        <taxon>Symbiodiniaceae</taxon>
        <taxon>Symbiodinium</taxon>
    </lineage>
</organism>
<evidence type="ECO:0000256" key="1">
    <source>
        <dbReference type="SAM" id="MobiDB-lite"/>
    </source>
</evidence>
<dbReference type="EMBL" id="CAJNDS010002068">
    <property type="protein sequence ID" value="CAE7302724.1"/>
    <property type="molecule type" value="Genomic_DNA"/>
</dbReference>
<evidence type="ECO:0008006" key="4">
    <source>
        <dbReference type="Google" id="ProtNLM"/>
    </source>
</evidence>
<dbReference type="Proteomes" id="UP000604046">
    <property type="component" value="Unassembled WGS sequence"/>
</dbReference>
<feature type="region of interest" description="Disordered" evidence="1">
    <location>
        <begin position="170"/>
        <end position="204"/>
    </location>
</feature>
<evidence type="ECO:0000313" key="3">
    <source>
        <dbReference type="Proteomes" id="UP000604046"/>
    </source>
</evidence>
<feature type="compositionally biased region" description="Acidic residues" evidence="1">
    <location>
        <begin position="181"/>
        <end position="199"/>
    </location>
</feature>
<proteinExistence type="predicted"/>
<accession>A0A812N7J8</accession>
<dbReference type="InterPro" id="IPR011990">
    <property type="entry name" value="TPR-like_helical_dom_sf"/>
</dbReference>
<keyword evidence="3" id="KW-1185">Reference proteome</keyword>
<evidence type="ECO:0000313" key="2">
    <source>
        <dbReference type="EMBL" id="CAE7302724.1"/>
    </source>
</evidence>
<reference evidence="2" key="1">
    <citation type="submission" date="2021-02" db="EMBL/GenBank/DDBJ databases">
        <authorList>
            <person name="Dougan E. K."/>
            <person name="Rhodes N."/>
            <person name="Thang M."/>
            <person name="Chan C."/>
        </authorList>
    </citation>
    <scope>NUCLEOTIDE SEQUENCE</scope>
</reference>
<dbReference type="AlphaFoldDB" id="A0A812N7J8"/>
<comment type="caution">
    <text evidence="2">The sequence shown here is derived from an EMBL/GenBank/DDBJ whole genome shotgun (WGS) entry which is preliminary data.</text>
</comment>
<gene>
    <name evidence="2" type="ORF">SNAT2548_LOCUS15923</name>
</gene>
<name>A0A812N7J8_9DINO</name>
<protein>
    <recommendedName>
        <fullName evidence="4">Pentatricopeptide repeat-containing protein, chloroplastic</fullName>
    </recommendedName>
</protein>
<dbReference type="Gene3D" id="1.25.40.10">
    <property type="entry name" value="Tetratricopeptide repeat domain"/>
    <property type="match status" value="1"/>
</dbReference>
<dbReference type="OrthoDB" id="425507at2759"/>